<gene>
    <name evidence="9" type="primary">crcB_22</name>
    <name evidence="9" type="ORF">SDC9_137730</name>
</gene>
<evidence type="ECO:0000313" key="9">
    <source>
        <dbReference type="EMBL" id="MPM90609.1"/>
    </source>
</evidence>
<feature type="transmembrane region" description="Helical" evidence="8">
    <location>
        <begin position="54"/>
        <end position="75"/>
    </location>
</feature>
<dbReference type="GO" id="GO:0005886">
    <property type="term" value="C:plasma membrane"/>
    <property type="evidence" value="ECO:0007669"/>
    <property type="project" value="UniProtKB-SubCell"/>
</dbReference>
<evidence type="ECO:0000256" key="2">
    <source>
        <dbReference type="ARBA" id="ARBA00022475"/>
    </source>
</evidence>
<keyword evidence="4 8" id="KW-1133">Transmembrane helix</keyword>
<sequence length="78" mass="8437">MLATLAENGQVLTAEHRNFLIVGILGAFTTFSTFGYESVVLLKNGAQFNFFANLALQLVLGLSAVWAGMNLARLFQKG</sequence>
<dbReference type="EMBL" id="VSSQ01037821">
    <property type="protein sequence ID" value="MPM90609.1"/>
    <property type="molecule type" value="Genomic_DNA"/>
</dbReference>
<evidence type="ECO:0000256" key="3">
    <source>
        <dbReference type="ARBA" id="ARBA00022692"/>
    </source>
</evidence>
<comment type="subcellular location">
    <subcellularLocation>
        <location evidence="1">Cell membrane</location>
        <topology evidence="1">Multi-pass membrane protein</topology>
    </subcellularLocation>
</comment>
<evidence type="ECO:0000256" key="8">
    <source>
        <dbReference type="SAM" id="Phobius"/>
    </source>
</evidence>
<dbReference type="InterPro" id="IPR003691">
    <property type="entry name" value="FluC"/>
</dbReference>
<feature type="transmembrane region" description="Helical" evidence="8">
    <location>
        <begin position="20"/>
        <end position="42"/>
    </location>
</feature>
<evidence type="ECO:0000256" key="1">
    <source>
        <dbReference type="ARBA" id="ARBA00004651"/>
    </source>
</evidence>
<evidence type="ECO:0000256" key="7">
    <source>
        <dbReference type="ARBA" id="ARBA00035585"/>
    </source>
</evidence>
<accession>A0A645DMU5</accession>
<keyword evidence="2" id="KW-1003">Cell membrane</keyword>
<keyword evidence="5 8" id="KW-0472">Membrane</keyword>
<reference evidence="9" key="1">
    <citation type="submission" date="2019-08" db="EMBL/GenBank/DDBJ databases">
        <authorList>
            <person name="Kucharzyk K."/>
            <person name="Murdoch R.W."/>
            <person name="Higgins S."/>
            <person name="Loffler F."/>
        </authorList>
    </citation>
    <scope>NUCLEOTIDE SEQUENCE</scope>
</reference>
<dbReference type="AlphaFoldDB" id="A0A645DMU5"/>
<evidence type="ECO:0000256" key="6">
    <source>
        <dbReference type="ARBA" id="ARBA00035120"/>
    </source>
</evidence>
<evidence type="ECO:0000256" key="5">
    <source>
        <dbReference type="ARBA" id="ARBA00023136"/>
    </source>
</evidence>
<name>A0A645DMU5_9ZZZZ</name>
<keyword evidence="3 8" id="KW-0812">Transmembrane</keyword>
<protein>
    <submittedName>
        <fullName evidence="9">Putative fluoride ion transporter CrcB</fullName>
    </submittedName>
</protein>
<comment type="caution">
    <text evidence="9">The sequence shown here is derived from an EMBL/GenBank/DDBJ whole genome shotgun (WGS) entry which is preliminary data.</text>
</comment>
<dbReference type="Pfam" id="PF02537">
    <property type="entry name" value="CRCB"/>
    <property type="match status" value="1"/>
</dbReference>
<comment type="similarity">
    <text evidence="6">Belongs to the fluoride channel Fluc/FEX (TC 1.A.43) family.</text>
</comment>
<proteinExistence type="inferred from homology"/>
<organism evidence="9">
    <name type="scientific">bioreactor metagenome</name>
    <dbReference type="NCBI Taxonomy" id="1076179"/>
    <lineage>
        <taxon>unclassified sequences</taxon>
        <taxon>metagenomes</taxon>
        <taxon>ecological metagenomes</taxon>
    </lineage>
</organism>
<comment type="catalytic activity">
    <reaction evidence="7">
        <text>fluoride(in) = fluoride(out)</text>
        <dbReference type="Rhea" id="RHEA:76159"/>
        <dbReference type="ChEBI" id="CHEBI:17051"/>
    </reaction>
    <physiologicalReaction direction="left-to-right" evidence="7">
        <dbReference type="Rhea" id="RHEA:76160"/>
    </physiologicalReaction>
</comment>
<evidence type="ECO:0000256" key="4">
    <source>
        <dbReference type="ARBA" id="ARBA00022989"/>
    </source>
</evidence>